<protein>
    <submittedName>
        <fullName evidence="2">Uncharacterized protein</fullName>
    </submittedName>
</protein>
<name>A0A8S9UI60_PHYIN</name>
<feature type="compositionally biased region" description="Acidic residues" evidence="1">
    <location>
        <begin position="41"/>
        <end position="54"/>
    </location>
</feature>
<feature type="non-terminal residue" evidence="2">
    <location>
        <position position="174"/>
    </location>
</feature>
<dbReference type="Proteomes" id="UP000704712">
    <property type="component" value="Unassembled WGS sequence"/>
</dbReference>
<evidence type="ECO:0000313" key="3">
    <source>
        <dbReference type="Proteomes" id="UP000704712"/>
    </source>
</evidence>
<dbReference type="EMBL" id="JAACNO010001425">
    <property type="protein sequence ID" value="KAF4140675.1"/>
    <property type="molecule type" value="Genomic_DNA"/>
</dbReference>
<reference evidence="2" key="1">
    <citation type="submission" date="2020-03" db="EMBL/GenBank/DDBJ databases">
        <title>Hybrid Assembly of Korean Phytophthora infestans isolates.</title>
        <authorList>
            <person name="Prokchorchik M."/>
            <person name="Lee Y."/>
            <person name="Seo J."/>
            <person name="Cho J.-H."/>
            <person name="Park Y.-E."/>
            <person name="Jang D.-C."/>
            <person name="Im J.-S."/>
            <person name="Choi J.-G."/>
            <person name="Park H.-J."/>
            <person name="Lee G.-B."/>
            <person name="Lee Y.-G."/>
            <person name="Hong S.-Y."/>
            <person name="Cho K."/>
            <person name="Sohn K.H."/>
        </authorList>
    </citation>
    <scope>NUCLEOTIDE SEQUENCE</scope>
    <source>
        <strain evidence="2">KR_2_A2</strain>
    </source>
</reference>
<gene>
    <name evidence="2" type="ORF">GN958_ATG10138</name>
</gene>
<sequence length="174" mass="19073">DLNQSQVTLGIRGGRSSISNSSSLLGGTPRSGSENDTSAREEDDQQPSGYDDDLSSNYTDKVGVSATIGMQNMNRANDRLPQPVISQLIQWKFRQRFDPDEDYLLVVQVNVDAPYAAKQGEESKPSTKSGTDEPETSFIRAMTDLMSNVDDYKARFAKGAAEKRGEQRAKTQSG</sequence>
<evidence type="ECO:0000313" key="2">
    <source>
        <dbReference type="EMBL" id="KAF4140675.1"/>
    </source>
</evidence>
<proteinExistence type="predicted"/>
<feature type="region of interest" description="Disordered" evidence="1">
    <location>
        <begin position="1"/>
        <end position="59"/>
    </location>
</feature>
<comment type="caution">
    <text evidence="2">The sequence shown here is derived from an EMBL/GenBank/DDBJ whole genome shotgun (WGS) entry which is preliminary data.</text>
</comment>
<evidence type="ECO:0000256" key="1">
    <source>
        <dbReference type="SAM" id="MobiDB-lite"/>
    </source>
</evidence>
<organism evidence="2 3">
    <name type="scientific">Phytophthora infestans</name>
    <name type="common">Potato late blight agent</name>
    <name type="synonym">Botrytis infestans</name>
    <dbReference type="NCBI Taxonomy" id="4787"/>
    <lineage>
        <taxon>Eukaryota</taxon>
        <taxon>Sar</taxon>
        <taxon>Stramenopiles</taxon>
        <taxon>Oomycota</taxon>
        <taxon>Peronosporomycetes</taxon>
        <taxon>Peronosporales</taxon>
        <taxon>Peronosporaceae</taxon>
        <taxon>Phytophthora</taxon>
    </lineage>
</organism>
<accession>A0A8S9UI60</accession>
<feature type="compositionally biased region" description="Low complexity" evidence="1">
    <location>
        <begin position="14"/>
        <end position="27"/>
    </location>
</feature>
<dbReference type="AlphaFoldDB" id="A0A8S9UI60"/>